<feature type="domain" description="DUF306" evidence="2">
    <location>
        <begin position="28"/>
        <end position="124"/>
    </location>
</feature>
<dbReference type="RefSeq" id="WP_258292622.1">
    <property type="nucleotide sequence ID" value="NZ_JANKJG010000001.1"/>
</dbReference>
<evidence type="ECO:0000259" key="2">
    <source>
        <dbReference type="Pfam" id="PF03724"/>
    </source>
</evidence>
<feature type="signal peptide" evidence="1">
    <location>
        <begin position="1"/>
        <end position="17"/>
    </location>
</feature>
<comment type="caution">
    <text evidence="3">The sequence shown here is derived from an EMBL/GenBank/DDBJ whole genome shotgun (WGS) entry which is preliminary data.</text>
</comment>
<keyword evidence="1" id="KW-0732">Signal</keyword>
<dbReference type="InterPro" id="IPR005184">
    <property type="entry name" value="DUF306_Meta_HslJ"/>
</dbReference>
<protein>
    <submittedName>
        <fullName evidence="3">META domain-containing protein</fullName>
    </submittedName>
</protein>
<dbReference type="InterPro" id="IPR038670">
    <property type="entry name" value="HslJ-like_sf"/>
</dbReference>
<organism evidence="3 4">
    <name type="scientific">Pseudosulfitobacter koreensis</name>
    <dbReference type="NCBI Taxonomy" id="2968472"/>
    <lineage>
        <taxon>Bacteria</taxon>
        <taxon>Pseudomonadati</taxon>
        <taxon>Pseudomonadota</taxon>
        <taxon>Alphaproteobacteria</taxon>
        <taxon>Rhodobacterales</taxon>
        <taxon>Roseobacteraceae</taxon>
        <taxon>Pseudosulfitobacter</taxon>
    </lineage>
</organism>
<evidence type="ECO:0000256" key="1">
    <source>
        <dbReference type="SAM" id="SignalP"/>
    </source>
</evidence>
<dbReference type="PROSITE" id="PS51257">
    <property type="entry name" value="PROKAR_LIPOPROTEIN"/>
    <property type="match status" value="1"/>
</dbReference>
<feature type="chain" id="PRO_5045091889" evidence="1">
    <location>
        <begin position="18"/>
        <end position="129"/>
    </location>
</feature>
<dbReference type="Gene3D" id="2.40.128.270">
    <property type="match status" value="1"/>
</dbReference>
<accession>A0ABT1YVM0</accession>
<evidence type="ECO:0000313" key="4">
    <source>
        <dbReference type="Proteomes" id="UP001165396"/>
    </source>
</evidence>
<evidence type="ECO:0000313" key="3">
    <source>
        <dbReference type="EMBL" id="MCR8824940.1"/>
    </source>
</evidence>
<name>A0ABT1YVM0_9RHOB</name>
<keyword evidence="4" id="KW-1185">Reference proteome</keyword>
<proteinExistence type="predicted"/>
<dbReference type="Proteomes" id="UP001165396">
    <property type="component" value="Unassembled WGS sequence"/>
</dbReference>
<dbReference type="Pfam" id="PF03724">
    <property type="entry name" value="META"/>
    <property type="match status" value="1"/>
</dbReference>
<dbReference type="EMBL" id="JANKJG010000001">
    <property type="protein sequence ID" value="MCR8824940.1"/>
    <property type="molecule type" value="Genomic_DNA"/>
</dbReference>
<reference evidence="3" key="1">
    <citation type="submission" date="2022-07" db="EMBL/GenBank/DDBJ databases">
        <title>Pseudosulfitobacter sp. strain AP-MA-4, whole genome sequence.</title>
        <authorList>
            <person name="Jiang Y."/>
        </authorList>
    </citation>
    <scope>NUCLEOTIDE SEQUENCE</scope>
    <source>
        <strain evidence="3">AP-MA-4</strain>
    </source>
</reference>
<gene>
    <name evidence="3" type="ORF">NTA49_00145</name>
</gene>
<sequence>MRIALILALTFAAACKADETARAYGAGDKTWVLTEIDGQPFSATATLNFPETGKIAGQGPCNGYATTMSVPYPWFETGPLRATRRTCPEIADESRYFNALASMTLIEVLGDVMILKNEKGRELLFRAAD</sequence>